<dbReference type="PROSITE" id="PS50103">
    <property type="entry name" value="ZF_C3H1"/>
    <property type="match status" value="1"/>
</dbReference>
<dbReference type="HOGENOM" id="CLU_636267_0_0_1"/>
<evidence type="ECO:0000313" key="5">
    <source>
        <dbReference type="Proteomes" id="UP000006753"/>
    </source>
</evidence>
<gene>
    <name evidence="4" type="ORF">MBM_00886</name>
</gene>
<dbReference type="eggNOG" id="ENOG502ST3I">
    <property type="taxonomic scope" value="Eukaryota"/>
</dbReference>
<feature type="region of interest" description="Disordered" evidence="2">
    <location>
        <begin position="293"/>
        <end position="431"/>
    </location>
</feature>
<feature type="region of interest" description="Disordered" evidence="2">
    <location>
        <begin position="93"/>
        <end position="134"/>
    </location>
</feature>
<keyword evidence="1" id="KW-0479">Metal-binding</keyword>
<proteinExistence type="predicted"/>
<feature type="compositionally biased region" description="Low complexity" evidence="2">
    <location>
        <begin position="1"/>
        <end position="19"/>
    </location>
</feature>
<dbReference type="GeneID" id="18756821"/>
<dbReference type="EMBL" id="JH921428">
    <property type="protein sequence ID" value="EKD21773.1"/>
    <property type="molecule type" value="Genomic_DNA"/>
</dbReference>
<feature type="region of interest" description="Disordered" evidence="2">
    <location>
        <begin position="1"/>
        <end position="80"/>
    </location>
</feature>
<sequence>MSSIEAEAEAALAPSASIEGQSLDHLDDNITAMDTEMTGPLTLSDDRRTRSRSSSPANPEMSNYNRNGNAGRNSRGNMANMTQANWRPNRDAQEHQLNGQPRQGPHFQGPSRQGPPPPRITADSVPLSTVSPGAAWPTTEQLSVAYGYGYRREDGSVTRLVPADELAFANVPPRQGAEGLILVPVPAQQAPNLRVGEPMVPTHVVQSLPGFGRPSETQVQQQIDNIVQLSSALMIPRREKIYCDKWIHEGVCAFTQMGCKYKHEMPTDKATQISLGLNHGTPNWYRRTFGSVTAQSPSSTQAAIAGGGGPPAHHGNRGNHGGGHGGNRIEGPWRSVRTQGGMQGGPSRQDGGGARLDVGLRGNARGGGQNLGFGAIAPPRYNPGNGNNVNSNPTNLNNPNNAAKNRFSGLKNEEEDDDEDEDEITFQGRRH</sequence>
<organism evidence="4 5">
    <name type="scientific">Marssonina brunnea f. sp. multigermtubi (strain MB_m1)</name>
    <name type="common">Marssonina leaf spot fungus</name>
    <dbReference type="NCBI Taxonomy" id="1072389"/>
    <lineage>
        <taxon>Eukaryota</taxon>
        <taxon>Fungi</taxon>
        <taxon>Dikarya</taxon>
        <taxon>Ascomycota</taxon>
        <taxon>Pezizomycotina</taxon>
        <taxon>Leotiomycetes</taxon>
        <taxon>Helotiales</taxon>
        <taxon>Drepanopezizaceae</taxon>
        <taxon>Drepanopeziza</taxon>
    </lineage>
</organism>
<keyword evidence="1" id="KW-0863">Zinc-finger</keyword>
<protein>
    <submittedName>
        <fullName evidence="4">C-x8-C-x5-C-x3-H type zinc finger protein</fullName>
    </submittedName>
</protein>
<name>K1XMM4_MARBU</name>
<reference evidence="4 5" key="1">
    <citation type="journal article" date="2012" name="BMC Genomics">
        <title>Sequencing the genome of Marssonina brunnea reveals fungus-poplar co-evolution.</title>
        <authorList>
            <person name="Zhu S."/>
            <person name="Cao Y.-Z."/>
            <person name="Jiang C."/>
            <person name="Tan B.-Y."/>
            <person name="Wang Z."/>
            <person name="Feng S."/>
            <person name="Zhang L."/>
            <person name="Su X.-H."/>
            <person name="Brejova B."/>
            <person name="Vinar T."/>
            <person name="Xu M."/>
            <person name="Wang M.-X."/>
            <person name="Zhang S.-G."/>
            <person name="Huang M.-R."/>
            <person name="Wu R."/>
            <person name="Zhou Y."/>
        </authorList>
    </citation>
    <scope>NUCLEOTIDE SEQUENCE [LARGE SCALE GENOMIC DNA]</scope>
    <source>
        <strain evidence="4 5">MB_m1</strain>
    </source>
</reference>
<evidence type="ECO:0000259" key="3">
    <source>
        <dbReference type="PROSITE" id="PS50103"/>
    </source>
</evidence>
<dbReference type="InParanoid" id="K1XMM4"/>
<dbReference type="Proteomes" id="UP000006753">
    <property type="component" value="Unassembled WGS sequence"/>
</dbReference>
<accession>K1XMM4</accession>
<feature type="compositionally biased region" description="Gly residues" evidence="2">
    <location>
        <begin position="318"/>
        <end position="328"/>
    </location>
</feature>
<evidence type="ECO:0000256" key="2">
    <source>
        <dbReference type="SAM" id="MobiDB-lite"/>
    </source>
</evidence>
<evidence type="ECO:0000313" key="4">
    <source>
        <dbReference type="EMBL" id="EKD21773.1"/>
    </source>
</evidence>
<feature type="compositionally biased region" description="Acidic residues" evidence="2">
    <location>
        <begin position="413"/>
        <end position="424"/>
    </location>
</feature>
<dbReference type="OrthoDB" id="5355510at2759"/>
<feature type="domain" description="C3H1-type" evidence="3">
    <location>
        <begin position="237"/>
        <end position="266"/>
    </location>
</feature>
<dbReference type="KEGG" id="mbe:MBM_00886"/>
<keyword evidence="5" id="KW-1185">Reference proteome</keyword>
<keyword evidence="1" id="KW-0862">Zinc</keyword>
<feature type="zinc finger region" description="C3H1-type" evidence="1">
    <location>
        <begin position="237"/>
        <end position="266"/>
    </location>
</feature>
<evidence type="ECO:0000256" key="1">
    <source>
        <dbReference type="PROSITE-ProRule" id="PRU00723"/>
    </source>
</evidence>
<feature type="compositionally biased region" description="Low complexity" evidence="2">
    <location>
        <begin position="377"/>
        <end position="405"/>
    </location>
</feature>
<dbReference type="InterPro" id="IPR000571">
    <property type="entry name" value="Znf_CCCH"/>
</dbReference>
<dbReference type="GO" id="GO:0008270">
    <property type="term" value="F:zinc ion binding"/>
    <property type="evidence" value="ECO:0007669"/>
    <property type="project" value="UniProtKB-KW"/>
</dbReference>
<dbReference type="AlphaFoldDB" id="K1XMM4"/>
<feature type="compositionally biased region" description="Low complexity" evidence="2">
    <location>
        <begin position="62"/>
        <end position="80"/>
    </location>
</feature>